<protein>
    <recommendedName>
        <fullName evidence="6">Thrombospondin-like N-terminal domain-containing protein</fullName>
    </recommendedName>
</protein>
<dbReference type="SUPFAM" id="SSF49899">
    <property type="entry name" value="Concanavalin A-like lectins/glucanases"/>
    <property type="match status" value="1"/>
</dbReference>
<dbReference type="GO" id="GO:0031012">
    <property type="term" value="C:extracellular matrix"/>
    <property type="evidence" value="ECO:0007669"/>
    <property type="project" value="TreeGrafter"/>
</dbReference>
<accession>A0A9P0IVX5</accession>
<keyword evidence="8" id="KW-1185">Reference proteome</keyword>
<dbReference type="PANTHER" id="PTHR24023">
    <property type="entry name" value="COLLAGEN ALPHA"/>
    <property type="match status" value="1"/>
</dbReference>
<dbReference type="SMART" id="SM00210">
    <property type="entry name" value="TSPN"/>
    <property type="match status" value="1"/>
</dbReference>
<dbReference type="PANTHER" id="PTHR24023:SF1082">
    <property type="entry name" value="COLLAGEN TRIPLE HELIX REPEAT"/>
    <property type="match status" value="1"/>
</dbReference>
<dbReference type="GO" id="GO:0005581">
    <property type="term" value="C:collagen trimer"/>
    <property type="evidence" value="ECO:0007669"/>
    <property type="project" value="UniProtKB-KW"/>
</dbReference>
<dbReference type="OrthoDB" id="333551at2759"/>
<dbReference type="GO" id="GO:0030020">
    <property type="term" value="F:extracellular matrix structural constituent conferring tensile strength"/>
    <property type="evidence" value="ECO:0007669"/>
    <property type="project" value="TreeGrafter"/>
</dbReference>
<evidence type="ECO:0000313" key="8">
    <source>
        <dbReference type="Proteomes" id="UP001153620"/>
    </source>
</evidence>
<evidence type="ECO:0000313" key="7">
    <source>
        <dbReference type="EMBL" id="CAH1719389.1"/>
    </source>
</evidence>
<dbReference type="Gene3D" id="2.60.120.200">
    <property type="match status" value="1"/>
</dbReference>
<evidence type="ECO:0000256" key="4">
    <source>
        <dbReference type="SAM" id="MobiDB-lite"/>
    </source>
</evidence>
<dbReference type="InterPro" id="IPR013320">
    <property type="entry name" value="ConA-like_dom_sf"/>
</dbReference>
<reference evidence="7" key="1">
    <citation type="submission" date="2022-01" db="EMBL/GenBank/DDBJ databases">
        <authorList>
            <person name="King R."/>
        </authorList>
    </citation>
    <scope>NUCLEOTIDE SEQUENCE</scope>
</reference>
<keyword evidence="1" id="KW-0964">Secreted</keyword>
<feature type="chain" id="PRO_5040192856" description="Thrombospondin-like N-terminal domain-containing protein" evidence="5">
    <location>
        <begin position="24"/>
        <end position="809"/>
    </location>
</feature>
<gene>
    <name evidence="7" type="ORF">CHIRRI_LOCUS6701</name>
</gene>
<dbReference type="SUPFAM" id="SSF56436">
    <property type="entry name" value="C-type lectin-like"/>
    <property type="match status" value="1"/>
</dbReference>
<evidence type="ECO:0000256" key="5">
    <source>
        <dbReference type="SAM" id="SignalP"/>
    </source>
</evidence>
<dbReference type="InterPro" id="IPR016186">
    <property type="entry name" value="C-type_lectin-like/link_sf"/>
</dbReference>
<keyword evidence="3" id="KW-0176">Collagen</keyword>
<feature type="compositionally biased region" description="Basic and acidic residues" evidence="4">
    <location>
        <begin position="371"/>
        <end position="380"/>
    </location>
</feature>
<feature type="domain" description="Thrombospondin-like N-terminal" evidence="6">
    <location>
        <begin position="45"/>
        <end position="232"/>
    </location>
</feature>
<dbReference type="AlphaFoldDB" id="A0A9P0IVX5"/>
<evidence type="ECO:0000256" key="2">
    <source>
        <dbReference type="ARBA" id="ARBA00022737"/>
    </source>
</evidence>
<dbReference type="Pfam" id="PF01391">
    <property type="entry name" value="Collagen"/>
    <property type="match status" value="1"/>
</dbReference>
<organism evidence="7 8">
    <name type="scientific">Chironomus riparius</name>
    <dbReference type="NCBI Taxonomy" id="315576"/>
    <lineage>
        <taxon>Eukaryota</taxon>
        <taxon>Metazoa</taxon>
        <taxon>Ecdysozoa</taxon>
        <taxon>Arthropoda</taxon>
        <taxon>Hexapoda</taxon>
        <taxon>Insecta</taxon>
        <taxon>Pterygota</taxon>
        <taxon>Neoptera</taxon>
        <taxon>Endopterygota</taxon>
        <taxon>Diptera</taxon>
        <taxon>Nematocera</taxon>
        <taxon>Chironomoidea</taxon>
        <taxon>Chironomidae</taxon>
        <taxon>Chironominae</taxon>
        <taxon>Chironomus</taxon>
    </lineage>
</organism>
<keyword evidence="2" id="KW-0677">Repeat</keyword>
<feature type="signal peptide" evidence="5">
    <location>
        <begin position="1"/>
        <end position="23"/>
    </location>
</feature>
<sequence length="809" mass="89292">MFKSLLVLLFAIIILWQQKNTNGQLGQLGQSIKDTFAEFDLLTAAISDAENINSGGVSYVEEANTPAFYELKPYANLRNPFRIIFPERLKNFALIATIRITNKSDGYLFSIVNSLDTMVQFGLKLSQTQRNYMNVSLIYNDPHLSPLNLNIPFISFLLPFEQMKWVNFAIQMVDDRVSFYHSCIKIDERNISNEHKELIFESSSIFYLAQAGSILKGNFEGSIQFLKLYDYPEFVSIVCNKTNIAANSDNDFNDYSNENESPVLQAPPDFKNYGYRVTKGEKGDRGPKGSAGDSIRGPPGPPGPKGECEIIQVNNASNKIEHKIDVASCSCNLDNIMDILHNETVRSILRGPKGDEGVPGKIGLMGPPGTKGDKGEKGSDGIDGTPGLPGTPGENYENPSNWDSSSRMYKESMMSNIPGMRMKEAQKGEKGDMGMKGLKGESIKGEKGDPGLSAPIYPDAQNCSCSKGEKGLKGKRGKTGSQGVKGEMGVKGEKGESAQGFNAFGDEGLNYQKPILGTVTFQNTDSMIKQSSSHAVGTIAYVVDEEALLVKVNKGWQYIALGTLVPLTTQPYVTTSVSPTYSYGPVDFQASNLLNSNNILKSPESYTFTTPPEYESWNPKMLRLIALNEAYSGNLQGLRNADLNCHRQARRAGILGNFRAFLSTRIQNLDSLVKIEDRDLPITNLRGDVLFNSWNAIFNNAQGGFLSSPRILSFSGKNVMNDNNWPHKVVWHGAKADSIDSNCDGWHNSFPEKVGLGSSLLGNKLLAQEMYSCQQKNIVLCIEVLSHDSSNRRKRENFDDTYDIEKSML</sequence>
<feature type="region of interest" description="Disordered" evidence="4">
    <location>
        <begin position="468"/>
        <end position="494"/>
    </location>
</feature>
<dbReference type="InterPro" id="IPR008160">
    <property type="entry name" value="Collagen"/>
</dbReference>
<feature type="compositionally biased region" description="Basic and acidic residues" evidence="4">
    <location>
        <begin position="278"/>
        <end position="287"/>
    </location>
</feature>
<reference evidence="7" key="2">
    <citation type="submission" date="2022-10" db="EMBL/GenBank/DDBJ databases">
        <authorList>
            <consortium name="ENA_rothamsted_submissions"/>
            <consortium name="culmorum"/>
            <person name="King R."/>
        </authorList>
    </citation>
    <scope>NUCLEOTIDE SEQUENCE</scope>
</reference>
<dbReference type="Pfam" id="PF20010">
    <property type="entry name" value="Collagen_trimer"/>
    <property type="match status" value="1"/>
</dbReference>
<proteinExistence type="predicted"/>
<keyword evidence="5" id="KW-0732">Signal</keyword>
<dbReference type="InterPro" id="IPR050149">
    <property type="entry name" value="Collagen_superfamily"/>
</dbReference>
<dbReference type="InterPro" id="IPR016187">
    <property type="entry name" value="CTDL_fold"/>
</dbReference>
<dbReference type="GO" id="GO:0005615">
    <property type="term" value="C:extracellular space"/>
    <property type="evidence" value="ECO:0007669"/>
    <property type="project" value="TreeGrafter"/>
</dbReference>
<evidence type="ECO:0000259" key="6">
    <source>
        <dbReference type="SMART" id="SM00210"/>
    </source>
</evidence>
<feature type="region of interest" description="Disordered" evidence="4">
    <location>
        <begin position="278"/>
        <end position="306"/>
    </location>
</feature>
<dbReference type="Gene3D" id="3.40.1620.70">
    <property type="match status" value="1"/>
</dbReference>
<dbReference type="EMBL" id="OU895878">
    <property type="protein sequence ID" value="CAH1719389.1"/>
    <property type="molecule type" value="Genomic_DNA"/>
</dbReference>
<feature type="region of interest" description="Disordered" evidence="4">
    <location>
        <begin position="350"/>
        <end position="406"/>
    </location>
</feature>
<dbReference type="InterPro" id="IPR045463">
    <property type="entry name" value="XV/XVIII_trimerization_dom"/>
</dbReference>
<dbReference type="InterPro" id="IPR010515">
    <property type="entry name" value="Collagenase_NC10/endostatin"/>
</dbReference>
<dbReference type="InterPro" id="IPR048287">
    <property type="entry name" value="TSPN-like_N"/>
</dbReference>
<dbReference type="Pfam" id="PF06482">
    <property type="entry name" value="Endostatin"/>
    <property type="match status" value="1"/>
</dbReference>
<evidence type="ECO:0000256" key="3">
    <source>
        <dbReference type="ARBA" id="ARBA00023119"/>
    </source>
</evidence>
<evidence type="ECO:0000256" key="1">
    <source>
        <dbReference type="ARBA" id="ARBA00022525"/>
    </source>
</evidence>
<dbReference type="Gene3D" id="3.10.100.10">
    <property type="entry name" value="Mannose-Binding Protein A, subunit A"/>
    <property type="match status" value="1"/>
</dbReference>
<name>A0A9P0IVX5_9DIPT</name>
<feature type="compositionally biased region" description="Polar residues" evidence="4">
    <location>
        <begin position="397"/>
        <end position="406"/>
    </location>
</feature>
<dbReference type="Proteomes" id="UP001153620">
    <property type="component" value="Chromosome 2"/>
</dbReference>
<dbReference type="GO" id="GO:0030198">
    <property type="term" value="P:extracellular matrix organization"/>
    <property type="evidence" value="ECO:0007669"/>
    <property type="project" value="TreeGrafter"/>
</dbReference>